<dbReference type="CDD" id="cd00446">
    <property type="entry name" value="GrpE"/>
    <property type="match status" value="1"/>
</dbReference>
<evidence type="ECO:0000256" key="3">
    <source>
        <dbReference type="HAMAP-Rule" id="MF_01151"/>
    </source>
</evidence>
<evidence type="ECO:0000313" key="8">
    <source>
        <dbReference type="Proteomes" id="UP000002030"/>
    </source>
</evidence>
<dbReference type="Gene3D" id="3.90.20.20">
    <property type="match status" value="1"/>
</dbReference>
<dbReference type="EnsemblBacteria" id="ACZ18857">
    <property type="protein sequence ID" value="ACZ18857"/>
    <property type="gene ID" value="Taci_0621"/>
</dbReference>
<dbReference type="SUPFAM" id="SSF58014">
    <property type="entry name" value="Coiled-coil domain of nucleotide exchange factor GrpE"/>
    <property type="match status" value="1"/>
</dbReference>
<evidence type="ECO:0000256" key="6">
    <source>
        <dbReference type="SAM" id="Coils"/>
    </source>
</evidence>
<organism evidence="7 8">
    <name type="scientific">Thermanaerovibrio acidaminovorans (strain ATCC 49978 / DSM 6589 / Su883)</name>
    <name type="common">Selenomonas acidaminovorans</name>
    <dbReference type="NCBI Taxonomy" id="525903"/>
    <lineage>
        <taxon>Bacteria</taxon>
        <taxon>Thermotogati</taxon>
        <taxon>Synergistota</taxon>
        <taxon>Synergistia</taxon>
        <taxon>Synergistales</taxon>
        <taxon>Synergistaceae</taxon>
        <taxon>Thermanaerovibrio</taxon>
    </lineage>
</organism>
<dbReference type="GO" id="GO:0051087">
    <property type="term" value="F:protein-folding chaperone binding"/>
    <property type="evidence" value="ECO:0007669"/>
    <property type="project" value="InterPro"/>
</dbReference>
<dbReference type="GO" id="GO:0005737">
    <property type="term" value="C:cytoplasm"/>
    <property type="evidence" value="ECO:0007669"/>
    <property type="project" value="UniProtKB-SubCell"/>
</dbReference>
<sequence length="189" mass="21559">MDREHVSGVEPLEDQDLAGLAKVELVEMIRGRDRDLKRVEEELERLRASYDDLMGEAQRNKADFANYVRRVERDRELDRKRSAESAVMALLPVLDNLERTLSSCRDQEDPIFKGVQMVTRQFLSALESLGLECISVEGRFDPAVHHAVDFEETQDPDREGLIVAELQRGYLLGGKVIRPALVRVAKLKD</sequence>
<proteinExistence type="inferred from homology"/>
<dbReference type="Pfam" id="PF01025">
    <property type="entry name" value="GrpE"/>
    <property type="match status" value="1"/>
</dbReference>
<dbReference type="HOGENOM" id="CLU_057217_5_2_0"/>
<reference evidence="7 8" key="1">
    <citation type="journal article" date="2009" name="Stand. Genomic Sci.">
        <title>Complete genome sequence of Thermanaerovibrio acidaminovorans type strain (Su883).</title>
        <authorList>
            <person name="Chovatia M."/>
            <person name="Sikorski J."/>
            <person name="Schroder M."/>
            <person name="Lapidus A."/>
            <person name="Nolan M."/>
            <person name="Tice H."/>
            <person name="Glavina Del Rio T."/>
            <person name="Copeland A."/>
            <person name="Cheng J.F."/>
            <person name="Lucas S."/>
            <person name="Chen F."/>
            <person name="Bruce D."/>
            <person name="Goodwin L."/>
            <person name="Pitluck S."/>
            <person name="Ivanova N."/>
            <person name="Mavromatis K."/>
            <person name="Ovchinnikova G."/>
            <person name="Pati A."/>
            <person name="Chen A."/>
            <person name="Palaniappan K."/>
            <person name="Land M."/>
            <person name="Hauser L."/>
            <person name="Chang Y.J."/>
            <person name="Jeffries C.D."/>
            <person name="Chain P."/>
            <person name="Saunders E."/>
            <person name="Detter J.C."/>
            <person name="Brettin T."/>
            <person name="Rohde M."/>
            <person name="Goker M."/>
            <person name="Spring S."/>
            <person name="Bristow J."/>
            <person name="Markowitz V."/>
            <person name="Hugenholtz P."/>
            <person name="Kyrpides N.C."/>
            <person name="Klenk H.P."/>
            <person name="Eisen J.A."/>
        </authorList>
    </citation>
    <scope>NUCLEOTIDE SEQUENCE [LARGE SCALE GENOMIC DNA]</scope>
    <source>
        <strain evidence="8">ATCC 49978 / DSM 6589 / Su883</strain>
    </source>
</reference>
<comment type="function">
    <text evidence="3 4">Participates actively in the response to hyperosmotic and heat shock by preventing the aggregation of stress-denatured proteins, in association with DnaK and GrpE. It is the nucleotide exchange factor for DnaK and may function as a thermosensor. Unfolded proteins bind initially to DnaJ; upon interaction with the DnaJ-bound protein, DnaK hydrolyzes its bound ATP, resulting in the formation of a stable complex. GrpE releases ADP from DnaK; ATP binding to DnaK triggers the release of the substrate protein, thus completing the reaction cycle. Several rounds of ATP-dependent interactions between DnaJ, DnaK and GrpE are required for fully efficient folding.</text>
</comment>
<dbReference type="InterPro" id="IPR000740">
    <property type="entry name" value="GrpE"/>
</dbReference>
<dbReference type="HAMAP" id="MF_01151">
    <property type="entry name" value="GrpE"/>
    <property type="match status" value="1"/>
</dbReference>
<accession>D1B9A4</accession>
<dbReference type="STRING" id="525903.Taci_0621"/>
<dbReference type="InterPro" id="IPR009012">
    <property type="entry name" value="GrpE_head"/>
</dbReference>
<comment type="subunit">
    <text evidence="3">Homodimer.</text>
</comment>
<dbReference type="SUPFAM" id="SSF51064">
    <property type="entry name" value="Head domain of nucleotide exchange factor GrpE"/>
    <property type="match status" value="1"/>
</dbReference>
<evidence type="ECO:0000256" key="4">
    <source>
        <dbReference type="RuleBase" id="RU000639"/>
    </source>
</evidence>
<comment type="subcellular location">
    <subcellularLocation>
        <location evidence="3">Cytoplasm</location>
    </subcellularLocation>
</comment>
<keyword evidence="3 4" id="KW-0346">Stress response</keyword>
<keyword evidence="8" id="KW-1185">Reference proteome</keyword>
<evidence type="ECO:0000256" key="1">
    <source>
        <dbReference type="ARBA" id="ARBA00009054"/>
    </source>
</evidence>
<dbReference type="GO" id="GO:0006457">
    <property type="term" value="P:protein folding"/>
    <property type="evidence" value="ECO:0007669"/>
    <property type="project" value="InterPro"/>
</dbReference>
<dbReference type="PANTHER" id="PTHR21237">
    <property type="entry name" value="GRPE PROTEIN"/>
    <property type="match status" value="1"/>
</dbReference>
<dbReference type="KEGG" id="tai:Taci_0621"/>
<feature type="coiled-coil region" evidence="6">
    <location>
        <begin position="29"/>
        <end position="63"/>
    </location>
</feature>
<dbReference type="Gene3D" id="2.30.22.10">
    <property type="entry name" value="Head domain of nucleotide exchange factor GrpE"/>
    <property type="match status" value="1"/>
</dbReference>
<dbReference type="GO" id="GO:0051082">
    <property type="term" value="F:unfolded protein binding"/>
    <property type="evidence" value="ECO:0007669"/>
    <property type="project" value="TreeGrafter"/>
</dbReference>
<keyword evidence="6" id="KW-0175">Coiled coil</keyword>
<evidence type="ECO:0000256" key="5">
    <source>
        <dbReference type="RuleBase" id="RU004478"/>
    </source>
</evidence>
<protein>
    <recommendedName>
        <fullName evidence="3 4">Protein GrpE</fullName>
    </recommendedName>
    <alternativeName>
        <fullName evidence="3">HSP-70 cofactor</fullName>
    </alternativeName>
</protein>
<dbReference type="OrthoDB" id="9812586at2"/>
<dbReference type="PANTHER" id="PTHR21237:SF23">
    <property type="entry name" value="GRPE PROTEIN HOMOLOG, MITOCHONDRIAL"/>
    <property type="match status" value="1"/>
</dbReference>
<comment type="similarity">
    <text evidence="1 3 5">Belongs to the GrpE family.</text>
</comment>
<gene>
    <name evidence="3" type="primary">grpE</name>
    <name evidence="7" type="ordered locus">Taci_0621</name>
</gene>
<dbReference type="InterPro" id="IPR013805">
    <property type="entry name" value="GrpE_CC"/>
</dbReference>
<dbReference type="GO" id="GO:0000774">
    <property type="term" value="F:adenyl-nucleotide exchange factor activity"/>
    <property type="evidence" value="ECO:0007669"/>
    <property type="project" value="InterPro"/>
</dbReference>
<keyword evidence="3" id="KW-0963">Cytoplasm</keyword>
<name>D1B9A4_THEAS</name>
<dbReference type="Proteomes" id="UP000002030">
    <property type="component" value="Chromosome"/>
</dbReference>
<dbReference type="EMBL" id="CP001818">
    <property type="protein sequence ID" value="ACZ18857.1"/>
    <property type="molecule type" value="Genomic_DNA"/>
</dbReference>
<dbReference type="eggNOG" id="COG0576">
    <property type="taxonomic scope" value="Bacteria"/>
</dbReference>
<dbReference type="PROSITE" id="PS01071">
    <property type="entry name" value="GRPE"/>
    <property type="match status" value="1"/>
</dbReference>
<keyword evidence="2 3" id="KW-0143">Chaperone</keyword>
<evidence type="ECO:0000256" key="2">
    <source>
        <dbReference type="ARBA" id="ARBA00023186"/>
    </source>
</evidence>
<evidence type="ECO:0000313" key="7">
    <source>
        <dbReference type="EMBL" id="ACZ18857.1"/>
    </source>
</evidence>
<dbReference type="GO" id="GO:0042803">
    <property type="term" value="F:protein homodimerization activity"/>
    <property type="evidence" value="ECO:0007669"/>
    <property type="project" value="InterPro"/>
</dbReference>
<dbReference type="PRINTS" id="PR00773">
    <property type="entry name" value="GRPEPROTEIN"/>
</dbReference>
<dbReference type="AlphaFoldDB" id="D1B9A4"/>
<dbReference type="PATRIC" id="fig|525903.6.peg.627"/>
<dbReference type="RefSeq" id="WP_012869373.1">
    <property type="nucleotide sequence ID" value="NC_013522.1"/>
</dbReference>